<comment type="caution">
    <text evidence="10">The sequence shown here is derived from an EMBL/GenBank/DDBJ whole genome shotgun (WGS) entry which is preliminary data.</text>
</comment>
<accession>A0A1Y1XN04</accession>
<dbReference type="AlphaFoldDB" id="A0A1Y1XN04"/>
<organism evidence="10 11">
    <name type="scientific">Anaeromyces robustus</name>
    <dbReference type="NCBI Taxonomy" id="1754192"/>
    <lineage>
        <taxon>Eukaryota</taxon>
        <taxon>Fungi</taxon>
        <taxon>Fungi incertae sedis</taxon>
        <taxon>Chytridiomycota</taxon>
        <taxon>Chytridiomycota incertae sedis</taxon>
        <taxon>Neocallimastigomycetes</taxon>
        <taxon>Neocallimastigales</taxon>
        <taxon>Neocallimastigaceae</taxon>
        <taxon>Anaeromyces</taxon>
    </lineage>
</organism>
<evidence type="ECO:0000256" key="6">
    <source>
        <dbReference type="ARBA" id="ARBA00023242"/>
    </source>
</evidence>
<dbReference type="Gene3D" id="2.30.30.140">
    <property type="match status" value="1"/>
</dbReference>
<dbReference type="GO" id="GO:0008270">
    <property type="term" value="F:zinc ion binding"/>
    <property type="evidence" value="ECO:0007669"/>
    <property type="project" value="UniProtKB-KW"/>
</dbReference>
<dbReference type="PANTHER" id="PTHR46297">
    <property type="entry name" value="ZINC FINGER CCCH-TYPE WITH G PATCH DOMAIN-CONTAINING PROTEIN"/>
    <property type="match status" value="1"/>
</dbReference>
<dbReference type="GO" id="GO:0005634">
    <property type="term" value="C:nucleus"/>
    <property type="evidence" value="ECO:0007669"/>
    <property type="project" value="UniProtKB-SubCell"/>
</dbReference>
<name>A0A1Y1XN04_9FUNG</name>
<dbReference type="Pfam" id="PF01585">
    <property type="entry name" value="G-patch"/>
    <property type="match status" value="1"/>
</dbReference>
<evidence type="ECO:0000256" key="8">
    <source>
        <dbReference type="SAM" id="MobiDB-lite"/>
    </source>
</evidence>
<evidence type="ECO:0000313" key="11">
    <source>
        <dbReference type="Proteomes" id="UP000193944"/>
    </source>
</evidence>
<dbReference type="Proteomes" id="UP000193944">
    <property type="component" value="Unassembled WGS sequence"/>
</dbReference>
<reference evidence="10 11" key="1">
    <citation type="submission" date="2016-08" db="EMBL/GenBank/DDBJ databases">
        <title>A Parts List for Fungal Cellulosomes Revealed by Comparative Genomics.</title>
        <authorList>
            <consortium name="DOE Joint Genome Institute"/>
            <person name="Haitjema C.H."/>
            <person name="Gilmore S.P."/>
            <person name="Henske J.K."/>
            <person name="Solomon K.V."/>
            <person name="De Groot R."/>
            <person name="Kuo A."/>
            <person name="Mondo S.J."/>
            <person name="Salamov A.A."/>
            <person name="Labutti K."/>
            <person name="Zhao Z."/>
            <person name="Chiniquy J."/>
            <person name="Barry K."/>
            <person name="Brewer H.M."/>
            <person name="Purvine S.O."/>
            <person name="Wright A.T."/>
            <person name="Boxma B."/>
            <person name="Van Alen T."/>
            <person name="Hackstein J.H."/>
            <person name="Baker S.E."/>
            <person name="Grigoriev I.V."/>
            <person name="O'Malley M.A."/>
        </authorList>
    </citation>
    <scope>NUCLEOTIDE SEQUENCE [LARGE SCALE GENOMIC DNA]</scope>
    <source>
        <strain evidence="10 11">S4</strain>
    </source>
</reference>
<dbReference type="GO" id="GO:0001227">
    <property type="term" value="F:DNA-binding transcription repressor activity, RNA polymerase II-specific"/>
    <property type="evidence" value="ECO:0007669"/>
    <property type="project" value="TreeGrafter"/>
</dbReference>
<dbReference type="GO" id="GO:0000978">
    <property type="term" value="F:RNA polymerase II cis-regulatory region sequence-specific DNA binding"/>
    <property type="evidence" value="ECO:0007669"/>
    <property type="project" value="TreeGrafter"/>
</dbReference>
<keyword evidence="11" id="KW-1185">Reference proteome</keyword>
<feature type="coiled-coil region" evidence="7">
    <location>
        <begin position="227"/>
        <end position="260"/>
    </location>
</feature>
<dbReference type="InterPro" id="IPR000467">
    <property type="entry name" value="G_patch_dom"/>
</dbReference>
<keyword evidence="3" id="KW-0863">Zinc-finger</keyword>
<evidence type="ECO:0000256" key="2">
    <source>
        <dbReference type="ARBA" id="ARBA00022723"/>
    </source>
</evidence>
<dbReference type="PROSITE" id="PS50174">
    <property type="entry name" value="G_PATCH"/>
    <property type="match status" value="1"/>
</dbReference>
<sequence>MITELDNESDNCKVLLITPINENLIPCQKYNCNLNCNHSHGIEINKGLILSYDILDIKTLKEKGICFAKYEDSVWYLAKIIRRIENENTKHVDKFIIKYKGYDEYEEITPENIIPVCGMDIESILDEWSDSENNYSSDSDITSYSSDSNSFEEFNYESLSNSTSITDDSLKFLGNNSSFGEWEKHTKGIASQLMKKMGYEHGKGLGINGEGIINPIQIEIRPPGKGLDFEIDEIEELTIKRQKEQEKRKLILMKKKQRKRKLNSMESIDSDVFDFLNVSINKKAKGKLYAIETKSKLEEINNGKDKNKDEIKSTSLKRKKQEIASKKSKKENNMKLLQIQKQINDLNYQIKRAYERYDRNKVRDKVVAEHYKSKIEEFKKILNTLELKEKQVKNSINDSKTMYSKFEF</sequence>
<keyword evidence="2" id="KW-0479">Metal-binding</keyword>
<protein>
    <submittedName>
        <fullName evidence="10">G-patch-domain-containing protein</fullName>
    </submittedName>
</protein>
<keyword evidence="6" id="KW-0539">Nucleus</keyword>
<gene>
    <name evidence="10" type="ORF">BCR32DRAFT_324612</name>
</gene>
<evidence type="ECO:0000256" key="1">
    <source>
        <dbReference type="ARBA" id="ARBA00004123"/>
    </source>
</evidence>
<dbReference type="PANTHER" id="PTHR46297:SF1">
    <property type="entry name" value="ZINC FINGER CCCH-TYPE WITH G PATCH DOMAIN-CONTAINING PROTEIN"/>
    <property type="match status" value="1"/>
</dbReference>
<dbReference type="EMBL" id="MCFG01000012">
    <property type="protein sequence ID" value="ORX87140.1"/>
    <property type="molecule type" value="Genomic_DNA"/>
</dbReference>
<proteinExistence type="predicted"/>
<dbReference type="OrthoDB" id="2151338at2759"/>
<keyword evidence="7" id="KW-0175">Coiled coil</keyword>
<reference evidence="10 11" key="2">
    <citation type="submission" date="2016-08" db="EMBL/GenBank/DDBJ databases">
        <title>Pervasive Adenine N6-methylation of Active Genes in Fungi.</title>
        <authorList>
            <consortium name="DOE Joint Genome Institute"/>
            <person name="Mondo S.J."/>
            <person name="Dannebaum R.O."/>
            <person name="Kuo R.C."/>
            <person name="Labutti K."/>
            <person name="Haridas S."/>
            <person name="Kuo A."/>
            <person name="Salamov A."/>
            <person name="Ahrendt S.R."/>
            <person name="Lipzen A."/>
            <person name="Sullivan W."/>
            <person name="Andreopoulos W.B."/>
            <person name="Clum A."/>
            <person name="Lindquist E."/>
            <person name="Daum C."/>
            <person name="Ramamoorthy G.K."/>
            <person name="Gryganskyi A."/>
            <person name="Culley D."/>
            <person name="Magnuson J.K."/>
            <person name="James T.Y."/>
            <person name="O'Malley M.A."/>
            <person name="Stajich J.E."/>
            <person name="Spatafora J.W."/>
            <person name="Visel A."/>
            <person name="Grigoriev I.V."/>
        </authorList>
    </citation>
    <scope>NUCLEOTIDE SEQUENCE [LARGE SCALE GENOMIC DNA]</scope>
    <source>
        <strain evidence="10 11">S4</strain>
    </source>
</reference>
<feature type="domain" description="G-patch" evidence="9">
    <location>
        <begin position="186"/>
        <end position="232"/>
    </location>
</feature>
<feature type="region of interest" description="Disordered" evidence="8">
    <location>
        <begin position="305"/>
        <end position="328"/>
    </location>
</feature>
<dbReference type="SMART" id="SM00443">
    <property type="entry name" value="G_patch"/>
    <property type="match status" value="1"/>
</dbReference>
<evidence type="ECO:0000256" key="7">
    <source>
        <dbReference type="SAM" id="Coils"/>
    </source>
</evidence>
<evidence type="ECO:0000256" key="4">
    <source>
        <dbReference type="ARBA" id="ARBA00022833"/>
    </source>
</evidence>
<evidence type="ECO:0000259" key="9">
    <source>
        <dbReference type="PROSITE" id="PS50174"/>
    </source>
</evidence>
<evidence type="ECO:0000313" key="10">
    <source>
        <dbReference type="EMBL" id="ORX87140.1"/>
    </source>
</evidence>
<dbReference type="CDD" id="cd20384">
    <property type="entry name" value="Tudor_ZGPAT"/>
    <property type="match status" value="1"/>
</dbReference>
<comment type="subcellular location">
    <subcellularLocation>
        <location evidence="1">Nucleus</location>
    </subcellularLocation>
</comment>
<keyword evidence="4" id="KW-0862">Zinc</keyword>
<evidence type="ECO:0000256" key="3">
    <source>
        <dbReference type="ARBA" id="ARBA00022771"/>
    </source>
</evidence>
<evidence type="ECO:0000256" key="5">
    <source>
        <dbReference type="ARBA" id="ARBA00023125"/>
    </source>
</evidence>
<keyword evidence="5" id="KW-0238">DNA-binding</keyword>
<dbReference type="STRING" id="1754192.A0A1Y1XN04"/>